<dbReference type="RefSeq" id="XP_001318107.1">
    <property type="nucleotide sequence ID" value="XM_001318072.1"/>
</dbReference>
<dbReference type="Gene3D" id="1.25.40.20">
    <property type="entry name" value="Ankyrin repeat-containing domain"/>
    <property type="match status" value="1"/>
</dbReference>
<dbReference type="PANTHER" id="PTHR24164">
    <property type="entry name" value="RELA-ASSOCIATED INHIBITOR"/>
    <property type="match status" value="1"/>
</dbReference>
<dbReference type="GO" id="GO:0006357">
    <property type="term" value="P:regulation of transcription by RNA polymerase II"/>
    <property type="evidence" value="ECO:0000318"/>
    <property type="project" value="GO_Central"/>
</dbReference>
<protein>
    <submittedName>
        <fullName evidence="2">Uncharacterized protein</fullName>
    </submittedName>
</protein>
<dbReference type="SMR" id="A2EN47"/>
<accession>A2EN47</accession>
<evidence type="ECO:0000313" key="3">
    <source>
        <dbReference type="Proteomes" id="UP000001542"/>
    </source>
</evidence>
<dbReference type="AlphaFoldDB" id="A2EN47"/>
<feature type="compositionally biased region" description="Polar residues" evidence="1">
    <location>
        <begin position="138"/>
        <end position="149"/>
    </location>
</feature>
<feature type="region of interest" description="Disordered" evidence="1">
    <location>
        <begin position="127"/>
        <end position="152"/>
    </location>
</feature>
<dbReference type="SUPFAM" id="SSF48403">
    <property type="entry name" value="Ankyrin repeat"/>
    <property type="match status" value="1"/>
</dbReference>
<reference evidence="2" key="1">
    <citation type="submission" date="2006-10" db="EMBL/GenBank/DDBJ databases">
        <authorList>
            <person name="Amadeo P."/>
            <person name="Zhao Q."/>
            <person name="Wortman J."/>
            <person name="Fraser-Liggett C."/>
            <person name="Carlton J."/>
        </authorList>
    </citation>
    <scope>NUCLEOTIDE SEQUENCE</scope>
    <source>
        <strain evidence="2">G3</strain>
    </source>
</reference>
<sequence>MATEPNWINDPKMYTVEFKPQMIGYLKSNKLKPNELQNLIESILTFDCDFDLIAEYLPYINVDFENNLKNATPLLSFLRELFGIKLLDDIVRMINKIPNDSVNKPPADAEILPSPVETAGVHKKISAHAVEPKEEPVQPQNDTTSQHSAISLEDNELQPVDSLVSKLKAIKRDRKNFAAIYNLLEQAVEEGDEETIRFAIKHKYTTVMRNSYDNLIRAAACEGNLPMIKLFEKCGFDMRNEIILHSFCSGGSLDGVKYALQFHPDVNEKDSNNWRPLHNASTANRLDIVKFLLSQPGIDKNPLSRQGFTPLDKAVTKGHKELAEYMRGQGCLESKDLDNGPRFITNKIE</sequence>
<dbReference type="KEGG" id="tva:4763755"/>
<dbReference type="EMBL" id="DS113437">
    <property type="protein sequence ID" value="EAY05884.1"/>
    <property type="molecule type" value="Genomic_DNA"/>
</dbReference>
<dbReference type="Proteomes" id="UP000001542">
    <property type="component" value="Unassembled WGS sequence"/>
</dbReference>
<evidence type="ECO:0000313" key="2">
    <source>
        <dbReference type="EMBL" id="EAY05884.1"/>
    </source>
</evidence>
<dbReference type="OrthoDB" id="539213at2759"/>
<dbReference type="InterPro" id="IPR028320">
    <property type="entry name" value="iASPP"/>
</dbReference>
<evidence type="ECO:0000256" key="1">
    <source>
        <dbReference type="SAM" id="MobiDB-lite"/>
    </source>
</evidence>
<proteinExistence type="predicted"/>
<dbReference type="PANTHER" id="PTHR24164:SF4">
    <property type="entry name" value="RELA-ASSOCIATED INHIBITOR"/>
    <property type="match status" value="1"/>
</dbReference>
<dbReference type="InterPro" id="IPR002110">
    <property type="entry name" value="Ankyrin_rpt"/>
</dbReference>
<reference evidence="2" key="2">
    <citation type="journal article" date="2007" name="Science">
        <title>Draft genome sequence of the sexually transmitted pathogen Trichomonas vaginalis.</title>
        <authorList>
            <person name="Carlton J.M."/>
            <person name="Hirt R.P."/>
            <person name="Silva J.C."/>
            <person name="Delcher A.L."/>
            <person name="Schatz M."/>
            <person name="Zhao Q."/>
            <person name="Wortman J.R."/>
            <person name="Bidwell S.L."/>
            <person name="Alsmark U.C.M."/>
            <person name="Besteiro S."/>
            <person name="Sicheritz-Ponten T."/>
            <person name="Noel C.J."/>
            <person name="Dacks J.B."/>
            <person name="Foster P.G."/>
            <person name="Simillion C."/>
            <person name="Van de Peer Y."/>
            <person name="Miranda-Saavedra D."/>
            <person name="Barton G.J."/>
            <person name="Westrop G.D."/>
            <person name="Mueller S."/>
            <person name="Dessi D."/>
            <person name="Fiori P.L."/>
            <person name="Ren Q."/>
            <person name="Paulsen I."/>
            <person name="Zhang H."/>
            <person name="Bastida-Corcuera F.D."/>
            <person name="Simoes-Barbosa A."/>
            <person name="Brown M.T."/>
            <person name="Hayes R.D."/>
            <person name="Mukherjee M."/>
            <person name="Okumura C.Y."/>
            <person name="Schneider R."/>
            <person name="Smith A.J."/>
            <person name="Vanacova S."/>
            <person name="Villalvazo M."/>
            <person name="Haas B.J."/>
            <person name="Pertea M."/>
            <person name="Feldblyum T.V."/>
            <person name="Utterback T.R."/>
            <person name="Shu C.L."/>
            <person name="Osoegawa K."/>
            <person name="de Jong P.J."/>
            <person name="Hrdy I."/>
            <person name="Horvathova L."/>
            <person name="Zubacova Z."/>
            <person name="Dolezal P."/>
            <person name="Malik S.B."/>
            <person name="Logsdon J.M. Jr."/>
            <person name="Henze K."/>
            <person name="Gupta A."/>
            <person name="Wang C.C."/>
            <person name="Dunne R.L."/>
            <person name="Upcroft J.A."/>
            <person name="Upcroft P."/>
            <person name="White O."/>
            <person name="Salzberg S.L."/>
            <person name="Tang P."/>
            <person name="Chiu C.-H."/>
            <person name="Lee Y.-S."/>
            <person name="Embley T.M."/>
            <person name="Coombs G.H."/>
            <person name="Mottram J.C."/>
            <person name="Tachezy J."/>
            <person name="Fraser-Liggett C.M."/>
            <person name="Johnson P.J."/>
        </authorList>
    </citation>
    <scope>NUCLEOTIDE SEQUENCE [LARGE SCALE GENOMIC DNA]</scope>
    <source>
        <strain evidence="2">G3</strain>
    </source>
</reference>
<dbReference type="InterPro" id="IPR036770">
    <property type="entry name" value="Ankyrin_rpt-contain_sf"/>
</dbReference>
<dbReference type="Pfam" id="PF12796">
    <property type="entry name" value="Ank_2"/>
    <property type="match status" value="1"/>
</dbReference>
<keyword evidence="3" id="KW-1185">Reference proteome</keyword>
<dbReference type="VEuPathDB" id="TrichDB:TVAGG3_0546670"/>
<dbReference type="InParanoid" id="A2EN47"/>
<dbReference type="VEuPathDB" id="TrichDB:TVAG_353240"/>
<dbReference type="eggNOG" id="KOG4412">
    <property type="taxonomic scope" value="Eukaryota"/>
</dbReference>
<organism evidence="2 3">
    <name type="scientific">Trichomonas vaginalis (strain ATCC PRA-98 / G3)</name>
    <dbReference type="NCBI Taxonomy" id="412133"/>
    <lineage>
        <taxon>Eukaryota</taxon>
        <taxon>Metamonada</taxon>
        <taxon>Parabasalia</taxon>
        <taxon>Trichomonadida</taxon>
        <taxon>Trichomonadidae</taxon>
        <taxon>Trichomonas</taxon>
    </lineage>
</organism>
<name>A2EN47_TRIV3</name>
<dbReference type="STRING" id="5722.A2EN47"/>
<dbReference type="SMART" id="SM00248">
    <property type="entry name" value="ANK"/>
    <property type="match status" value="4"/>
</dbReference>
<gene>
    <name evidence="2" type="ORF">TVAG_353240</name>
</gene>